<reference evidence="2 3" key="1">
    <citation type="submission" date="2019-03" db="EMBL/GenBank/DDBJ databases">
        <authorList>
            <person name="Sebastian G."/>
            <person name="Baumann P."/>
            <person name="Ruckert C."/>
            <person name="Kalinowski J."/>
            <person name="Nebel B."/>
            <person name="Takors R."/>
            <person name="Blombach B."/>
        </authorList>
    </citation>
    <scope>NUCLEOTIDE SEQUENCE [LARGE SCALE GENOMIC DNA]</scope>
    <source>
        <strain evidence="2 3">DSM 1084</strain>
    </source>
</reference>
<dbReference type="InterPro" id="IPR007024">
    <property type="entry name" value="BLUF_domain"/>
</dbReference>
<dbReference type="PROSITE" id="PS50925">
    <property type="entry name" value="BLUF"/>
    <property type="match status" value="1"/>
</dbReference>
<organism evidence="2 3">
    <name type="scientific">Hydrogenophaga pseudoflava</name>
    <name type="common">Pseudomonas carboxydoflava</name>
    <dbReference type="NCBI Taxonomy" id="47421"/>
    <lineage>
        <taxon>Bacteria</taxon>
        <taxon>Pseudomonadati</taxon>
        <taxon>Pseudomonadota</taxon>
        <taxon>Betaproteobacteria</taxon>
        <taxon>Burkholderiales</taxon>
        <taxon>Comamonadaceae</taxon>
        <taxon>Hydrogenophaga</taxon>
    </lineage>
</organism>
<dbReference type="RefSeq" id="WP_133157581.1">
    <property type="nucleotide sequence ID" value="NZ_CP037867.1"/>
</dbReference>
<evidence type="ECO:0000313" key="3">
    <source>
        <dbReference type="Proteomes" id="UP000293912"/>
    </source>
</evidence>
<protein>
    <submittedName>
        <fullName evidence="2">Sensors of blue-light using FAD</fullName>
    </submittedName>
</protein>
<dbReference type="GO" id="GO:0071949">
    <property type="term" value="F:FAD binding"/>
    <property type="evidence" value="ECO:0007669"/>
    <property type="project" value="InterPro"/>
</dbReference>
<dbReference type="SUPFAM" id="SSF54975">
    <property type="entry name" value="Acylphosphatase/BLUF domain-like"/>
    <property type="match status" value="1"/>
</dbReference>
<dbReference type="InterPro" id="IPR036046">
    <property type="entry name" value="Acylphosphatase-like_dom_sf"/>
</dbReference>
<dbReference type="Gene3D" id="3.30.70.100">
    <property type="match status" value="1"/>
</dbReference>
<dbReference type="Pfam" id="PF04940">
    <property type="entry name" value="BLUF"/>
    <property type="match status" value="1"/>
</dbReference>
<gene>
    <name evidence="2" type="ORF">HPF_19305</name>
</gene>
<keyword evidence="3" id="KW-1185">Reference proteome</keyword>
<proteinExistence type="predicted"/>
<dbReference type="KEGG" id="hpse:HPF_19305"/>
<dbReference type="EMBL" id="CP037867">
    <property type="protein sequence ID" value="QBM29850.1"/>
    <property type="molecule type" value="Genomic_DNA"/>
</dbReference>
<dbReference type="GO" id="GO:0009882">
    <property type="term" value="F:blue light photoreceptor activity"/>
    <property type="evidence" value="ECO:0007669"/>
    <property type="project" value="InterPro"/>
</dbReference>
<name>A0A4P6X1B3_HYDPS</name>
<evidence type="ECO:0000259" key="1">
    <source>
        <dbReference type="PROSITE" id="PS50925"/>
    </source>
</evidence>
<dbReference type="Proteomes" id="UP000293912">
    <property type="component" value="Chromosome"/>
</dbReference>
<dbReference type="SMART" id="SM01034">
    <property type="entry name" value="BLUF"/>
    <property type="match status" value="1"/>
</dbReference>
<feature type="domain" description="BLUF" evidence="1">
    <location>
        <begin position="25"/>
        <end position="117"/>
    </location>
</feature>
<evidence type="ECO:0000313" key="2">
    <source>
        <dbReference type="EMBL" id="QBM29850.1"/>
    </source>
</evidence>
<dbReference type="AlphaFoldDB" id="A0A4P6X1B3"/>
<sequence>MSSVLQDPDNTNWPDSGSELSRQDLGRLIYASICQVDGPVLDEMRRIRDHAVVNNQAHNLRVALMHRCGWFVEWIEGPPDGIRALLERVALDPRHRSLRVVHESVGKPRLFKPWIGSIAQTTETTGEFARRVMALQERHQKGKGYEPASVWRSLCSPLPGHVEVAAANDGSYQRVMMMSAARTDAFDLLRWLSAHEQRAVVHRRFAGAARDALDVESDYLDLPQQAAAGRRLIVNARKGLAMGMTHAFLPDYAAVVILLDADAERNEHLLDRLLTACQHVHHQPVIVGLGADSWFSDSLRSATEARGLRWHEARAVGPSSDMATLWWALKRILDALS</sequence>
<accession>A0A4P6X1B3</accession>